<dbReference type="EMBL" id="LAPT01000078">
    <property type="protein sequence ID" value="PXF30297.1"/>
    <property type="molecule type" value="Genomic_DNA"/>
</dbReference>
<comment type="caution">
    <text evidence="2">The sequence shown here is derived from an EMBL/GenBank/DDBJ whole genome shotgun (WGS) entry which is preliminary data.</text>
</comment>
<dbReference type="Pfam" id="PF20033">
    <property type="entry name" value="DUF6438"/>
    <property type="match status" value="1"/>
</dbReference>
<accession>A0ABX5LUI5</accession>
<dbReference type="InterPro" id="IPR045497">
    <property type="entry name" value="DUF6438"/>
</dbReference>
<dbReference type="RefSeq" id="WP_110188212.1">
    <property type="nucleotide sequence ID" value="NZ_CP177354.1"/>
</dbReference>
<sequence length="212" mass="22820">MMTFKGWKKPFSALAGGALSSPARRVLPLLVPALLTACNQVEPSAPPQAEPMPDVVPLPPGLASVLVKGQDFIAYSTTPCFGFCPVFDAVLLADGTEYFNGHQHAAQQGLTRRQLDPAVFRQASQILQQTDFFTLPGNITNHSEDGSGPAEVCQHYRTDGPSVQISARSGQLSKSVDYYTGCSSNSITDRAALASEQLREILRLDELAVSKR</sequence>
<proteinExistence type="predicted"/>
<organism evidence="2 3">
    <name type="scientific">Pokkaliibacter plantistimulans</name>
    <dbReference type="NCBI Taxonomy" id="1635171"/>
    <lineage>
        <taxon>Bacteria</taxon>
        <taxon>Pseudomonadati</taxon>
        <taxon>Pseudomonadota</taxon>
        <taxon>Gammaproteobacteria</taxon>
        <taxon>Oceanospirillales</taxon>
        <taxon>Balneatrichaceae</taxon>
        <taxon>Pokkaliibacter</taxon>
    </lineage>
</organism>
<protein>
    <recommendedName>
        <fullName evidence="1">DUF6438 domain-containing protein</fullName>
    </recommendedName>
</protein>
<gene>
    <name evidence="2" type="ORF">WH50_15915</name>
</gene>
<evidence type="ECO:0000313" key="3">
    <source>
        <dbReference type="Proteomes" id="UP000248090"/>
    </source>
</evidence>
<evidence type="ECO:0000259" key="1">
    <source>
        <dbReference type="Pfam" id="PF20033"/>
    </source>
</evidence>
<name>A0ABX5LUI5_9GAMM</name>
<reference evidence="2 3" key="1">
    <citation type="submission" date="2015-03" db="EMBL/GenBank/DDBJ databases">
        <authorList>
            <person name="Krishnan R."/>
            <person name="Midha S."/>
            <person name="Patil P.B."/>
            <person name="Rameshkumar N."/>
        </authorList>
    </citation>
    <scope>NUCLEOTIDE SEQUENCE [LARGE SCALE GENOMIC DNA]</scope>
    <source>
        <strain evidence="2 3">L1E11</strain>
    </source>
</reference>
<dbReference type="Proteomes" id="UP000248090">
    <property type="component" value="Unassembled WGS sequence"/>
</dbReference>
<keyword evidence="3" id="KW-1185">Reference proteome</keyword>
<evidence type="ECO:0000313" key="2">
    <source>
        <dbReference type="EMBL" id="PXF30297.1"/>
    </source>
</evidence>
<feature type="domain" description="DUF6438" evidence="1">
    <location>
        <begin position="72"/>
        <end position="184"/>
    </location>
</feature>